<gene>
    <name evidence="4" type="ORF">SAMN04488696_0667</name>
</gene>
<dbReference type="OrthoDB" id="194307at2157"/>
<dbReference type="EMBL" id="FOUJ01000001">
    <property type="protein sequence ID" value="SFM27343.1"/>
    <property type="molecule type" value="Genomic_DNA"/>
</dbReference>
<dbReference type="PANTHER" id="PTHR30290">
    <property type="entry name" value="PERIPLASMIC BINDING COMPONENT OF ABC TRANSPORTER"/>
    <property type="match status" value="1"/>
</dbReference>
<feature type="transmembrane region" description="Helical" evidence="2">
    <location>
        <begin position="553"/>
        <end position="571"/>
    </location>
</feature>
<evidence type="ECO:0000256" key="1">
    <source>
        <dbReference type="ARBA" id="ARBA00022729"/>
    </source>
</evidence>
<keyword evidence="5" id="KW-1185">Reference proteome</keyword>
<dbReference type="AlphaFoldDB" id="A0A1I4PIT3"/>
<dbReference type="InterPro" id="IPR023765">
    <property type="entry name" value="SBP_5_CS"/>
</dbReference>
<dbReference type="Proteomes" id="UP000198535">
    <property type="component" value="Unassembled WGS sequence"/>
</dbReference>
<dbReference type="PROSITE" id="PS01040">
    <property type="entry name" value="SBP_BACTERIAL_5"/>
    <property type="match status" value="1"/>
</dbReference>
<keyword evidence="2" id="KW-0812">Transmembrane</keyword>
<dbReference type="Gene3D" id="3.40.190.10">
    <property type="entry name" value="Periplasmic binding protein-like II"/>
    <property type="match status" value="1"/>
</dbReference>
<proteinExistence type="predicted"/>
<evidence type="ECO:0000313" key="4">
    <source>
        <dbReference type="EMBL" id="SFM27343.1"/>
    </source>
</evidence>
<dbReference type="InterPro" id="IPR000914">
    <property type="entry name" value="SBP_5_dom"/>
</dbReference>
<dbReference type="Pfam" id="PF00496">
    <property type="entry name" value="SBP_bac_5"/>
    <property type="match status" value="1"/>
</dbReference>
<dbReference type="RefSeq" id="WP_091933113.1">
    <property type="nucleotide sequence ID" value="NZ_FOUJ01000001.1"/>
</dbReference>
<dbReference type="GO" id="GO:0015833">
    <property type="term" value="P:peptide transport"/>
    <property type="evidence" value="ECO:0007669"/>
    <property type="project" value="TreeGrafter"/>
</dbReference>
<dbReference type="CDD" id="cd08520">
    <property type="entry name" value="PBP2_NikA_DppA_OppA_like_21"/>
    <property type="match status" value="1"/>
</dbReference>
<keyword evidence="2" id="KW-0472">Membrane</keyword>
<dbReference type="InterPro" id="IPR039424">
    <property type="entry name" value="SBP_5"/>
</dbReference>
<reference evidence="5" key="1">
    <citation type="submission" date="2016-10" db="EMBL/GenBank/DDBJ databases">
        <authorList>
            <person name="Varghese N."/>
            <person name="Submissions S."/>
        </authorList>
    </citation>
    <scope>NUCLEOTIDE SEQUENCE [LARGE SCALE GENOMIC DNA]</scope>
    <source>
        <strain evidence="5">Mob M</strain>
    </source>
</reference>
<dbReference type="PANTHER" id="PTHR30290:SF64">
    <property type="entry name" value="ABC TRANSPORTER PERIPLASMIC BINDING PROTEIN"/>
    <property type="match status" value="1"/>
</dbReference>
<name>A0A1I4PIT3_9EURY</name>
<organism evidence="4 5">
    <name type="scientific">Methanolobus profundi</name>
    <dbReference type="NCBI Taxonomy" id="487685"/>
    <lineage>
        <taxon>Archaea</taxon>
        <taxon>Methanobacteriati</taxon>
        <taxon>Methanobacteriota</taxon>
        <taxon>Stenosarchaea group</taxon>
        <taxon>Methanomicrobia</taxon>
        <taxon>Methanosarcinales</taxon>
        <taxon>Methanosarcinaceae</taxon>
        <taxon>Methanolobus</taxon>
    </lineage>
</organism>
<sequence>MKLSEISISLFISLLLVSTVLFVPASASGDDSSQERVFTASWGTSSTADWGFPSPLTFYPRGPGYIMTSYCFDTLVWPEGSGEFTGLLAESWESSDDGLEWTFHLREGVNWHDGEPFTADDVVFTMDYIKGKASISPIGSSWYNTGVINSVEALDDHTVVITLNYPYAPFMQQVAAVIPIMPEHIWENVEDPSKYMEDEAAIGTGPFILEDYDTDQQSYKYTANKNYFLGEPIIDTLIYVKTSDVVISLKTGEVDESGLTLDQVQALDESDNMEVISGPGYWVYRLRFNIPSNTILNDTTVRQAIYYSMNCSDIESRVLHGGGIEGNPGYVPPYSSWYNPDVAQYEYDIDTANQMLDDAGYSETNSDGVRLDAEGNPLEFQLLYSSDQQSQRIAELVQTYLKEIGIGITLKPGDTKTVDGLVGAGNFDLAIYSHGTSTDPARMLNSFPTSTGWNNSEYMALAEEQMSTMDEDKRKELVDEMQVLVADNVPTIPIMYRNVYSATSKDTVTGFFYTDGGVGGGVPTEYNKLVFIYGTWNGDNDDTAEGTTESSVAGIRILGSVAILACAFVLIRHGKR</sequence>
<dbReference type="SUPFAM" id="SSF53850">
    <property type="entry name" value="Periplasmic binding protein-like II"/>
    <property type="match status" value="1"/>
</dbReference>
<accession>A0A1I4PIT3</accession>
<evidence type="ECO:0000256" key="2">
    <source>
        <dbReference type="SAM" id="Phobius"/>
    </source>
</evidence>
<protein>
    <submittedName>
        <fullName evidence="4">Peptide/nickel transport system substrate-binding protein</fullName>
    </submittedName>
</protein>
<dbReference type="STRING" id="487685.SAMN04488696_0667"/>
<keyword evidence="1" id="KW-0732">Signal</keyword>
<evidence type="ECO:0000313" key="5">
    <source>
        <dbReference type="Proteomes" id="UP000198535"/>
    </source>
</evidence>
<dbReference type="Gene3D" id="3.10.105.10">
    <property type="entry name" value="Dipeptide-binding Protein, Domain 3"/>
    <property type="match status" value="1"/>
</dbReference>
<evidence type="ECO:0000259" key="3">
    <source>
        <dbReference type="Pfam" id="PF00496"/>
    </source>
</evidence>
<feature type="domain" description="Solute-binding protein family 5" evidence="3">
    <location>
        <begin position="84"/>
        <end position="455"/>
    </location>
</feature>
<keyword evidence="2" id="KW-1133">Transmembrane helix</keyword>
<dbReference type="GO" id="GO:1904680">
    <property type="term" value="F:peptide transmembrane transporter activity"/>
    <property type="evidence" value="ECO:0007669"/>
    <property type="project" value="TreeGrafter"/>
</dbReference>